<gene>
    <name evidence="1" type="ORF">AC529_02670</name>
</gene>
<dbReference type="RefSeq" id="WP_068754202.1">
    <property type="nucleotide sequence ID" value="NZ_KQ950180.1"/>
</dbReference>
<dbReference type="STRING" id="665004.AC529_02670"/>
<protein>
    <recommendedName>
        <fullName evidence="3">Avirulence D protein (AvrD)</fullName>
    </recommendedName>
</protein>
<sequence length="333" mass="36246">MTVPVQQELHYNDVQDFLGPGRHRFFGEGYKRADHRLDGLTAGTDADGPWVRGTAAVTYPQDWSRKGTTDQLPHLSTIDVLLLGVQLSELVLTRHVGFDAEQRRTFWVRRARIRAGSSPVEEQLAGFPVSARLVGQGASPSGPDRATATVDCTVGTLRIRTEIDCPAVPGTAAATSLDDVLRPSGSRPFGDAYRSRRQHVEHVVVGADRTRATAQLRVDTWGEAAAPGDGTEEAFQPSVGLIDVFVTALQLGQIMLYELDGIARADSNTLWMRRTRFEAARPQRPVHEPIPVTASLVEPALLRTGDGETWRSADISAVAAGIRMTCSVAHRLP</sequence>
<dbReference type="PATRIC" id="fig|665004.4.peg.1296"/>
<evidence type="ECO:0008006" key="3">
    <source>
        <dbReference type="Google" id="ProtNLM"/>
    </source>
</evidence>
<organism evidence="1 2">
    <name type="scientific">Thermobifida cellulosilytica TB100</name>
    <dbReference type="NCBI Taxonomy" id="665004"/>
    <lineage>
        <taxon>Bacteria</taxon>
        <taxon>Bacillati</taxon>
        <taxon>Actinomycetota</taxon>
        <taxon>Actinomycetes</taxon>
        <taxon>Streptosporangiales</taxon>
        <taxon>Nocardiopsidaceae</taxon>
        <taxon>Thermobifida</taxon>
    </lineage>
</organism>
<keyword evidence="2" id="KW-1185">Reference proteome</keyword>
<dbReference type="AlphaFoldDB" id="A0A147KLQ9"/>
<dbReference type="Pfam" id="PF05655">
    <property type="entry name" value="AvrD"/>
    <property type="match status" value="1"/>
</dbReference>
<name>A0A147KLQ9_THECS</name>
<dbReference type="Proteomes" id="UP000074382">
    <property type="component" value="Unassembled WGS sequence"/>
</dbReference>
<dbReference type="OrthoDB" id="4919083at2"/>
<reference evidence="2" key="1">
    <citation type="journal article" date="2017" name="Acta Aliment.">
        <title>Plant polysaccharide degrading enzyme system of Thermpbifida cellulosilytica TB100 revealed by de novo genome project data.</title>
        <authorList>
            <person name="Toth A."/>
            <person name="Baka E."/>
            <person name="Luzics S."/>
            <person name="Bata-Vidacs I."/>
            <person name="Nagy I."/>
            <person name="Balint B."/>
            <person name="Herceg R."/>
            <person name="Olasz F."/>
            <person name="Wilk T."/>
            <person name="Nagy T."/>
            <person name="Kriszt B."/>
            <person name="Nagy I."/>
            <person name="Kukolya J."/>
        </authorList>
    </citation>
    <scope>NUCLEOTIDE SEQUENCE [LARGE SCALE GENOMIC DNA]</scope>
    <source>
        <strain evidence="2">TB100</strain>
    </source>
</reference>
<evidence type="ECO:0000313" key="2">
    <source>
        <dbReference type="Proteomes" id="UP000074382"/>
    </source>
</evidence>
<dbReference type="InterPro" id="IPR008799">
    <property type="entry name" value="Pseudomon_AvrD"/>
</dbReference>
<dbReference type="EMBL" id="LGEM01000014">
    <property type="protein sequence ID" value="KUP98193.1"/>
    <property type="molecule type" value="Genomic_DNA"/>
</dbReference>
<comment type="caution">
    <text evidence="1">The sequence shown here is derived from an EMBL/GenBank/DDBJ whole genome shotgun (WGS) entry which is preliminary data.</text>
</comment>
<accession>A0A147KLQ9</accession>
<evidence type="ECO:0000313" key="1">
    <source>
        <dbReference type="EMBL" id="KUP98193.1"/>
    </source>
</evidence>
<proteinExistence type="predicted"/>